<evidence type="ECO:0000256" key="1">
    <source>
        <dbReference type="RuleBase" id="RU000363"/>
    </source>
</evidence>
<name>A0ABT3N3Z8_9GAMM</name>
<dbReference type="Proteomes" id="UP001209854">
    <property type="component" value="Unassembled WGS sequence"/>
</dbReference>
<dbReference type="InterPro" id="IPR036291">
    <property type="entry name" value="NAD(P)-bd_dom_sf"/>
</dbReference>
<accession>A0ABT3N3Z8</accession>
<dbReference type="InterPro" id="IPR002347">
    <property type="entry name" value="SDR_fam"/>
</dbReference>
<dbReference type="CDD" id="cd05325">
    <property type="entry name" value="carb_red_sniffer_like_SDR_c"/>
    <property type="match status" value="1"/>
</dbReference>
<dbReference type="RefSeq" id="WP_262566040.1">
    <property type="nucleotide sequence ID" value="NZ_JAPFCC010000001.1"/>
</dbReference>
<gene>
    <name evidence="2" type="ORF">NX722_27710</name>
</gene>
<dbReference type="SUPFAM" id="SSF51735">
    <property type="entry name" value="NAD(P)-binding Rossmann-fold domains"/>
    <property type="match status" value="1"/>
</dbReference>
<dbReference type="PANTHER" id="PTHR45458:SF1">
    <property type="entry name" value="SHORT CHAIN DEHYDROGENASE"/>
    <property type="match status" value="1"/>
</dbReference>
<dbReference type="PRINTS" id="PR00080">
    <property type="entry name" value="SDRFAMILY"/>
</dbReference>
<comment type="similarity">
    <text evidence="1">Belongs to the short-chain dehydrogenases/reductases (SDR) family.</text>
</comment>
<proteinExistence type="inferred from homology"/>
<protein>
    <submittedName>
        <fullName evidence="2">SDR family oxidoreductase</fullName>
    </submittedName>
</protein>
<keyword evidence="3" id="KW-1185">Reference proteome</keyword>
<evidence type="ECO:0000313" key="2">
    <source>
        <dbReference type="EMBL" id="MCW7556352.1"/>
    </source>
</evidence>
<dbReference type="EMBL" id="JAPFCC010000001">
    <property type="protein sequence ID" value="MCW7556352.1"/>
    <property type="molecule type" value="Genomic_DNA"/>
</dbReference>
<dbReference type="PRINTS" id="PR00081">
    <property type="entry name" value="GDHRDH"/>
</dbReference>
<dbReference type="Gene3D" id="3.40.50.720">
    <property type="entry name" value="NAD(P)-binding Rossmann-like Domain"/>
    <property type="match status" value="1"/>
</dbReference>
<comment type="caution">
    <text evidence="2">The sequence shown here is derived from an EMBL/GenBank/DDBJ whole genome shotgun (WGS) entry which is preliminary data.</text>
</comment>
<dbReference type="PANTHER" id="PTHR45458">
    <property type="entry name" value="SHORT-CHAIN DEHYDROGENASE/REDUCTASE SDR"/>
    <property type="match status" value="1"/>
</dbReference>
<sequence length="229" mass="24873">MSKTVVITGANRGLGLEFCKQYLAEGHKVYACCRSPESAEELLKLKQEAAGRLEAVPLDVTNAAQLTNLKHTLQGQSIDLLINNAGVYGQQQSFGEVNEQEWMKVLHINTVAPLLVVQELVDLMATDGKILLMTSKMGSIEDNTSGGRYIYRSSKAALNAAGKSLALDLSDRGISVALCHPGWVQTDMGGPDALINTETSIRGLREVMEQLTIDKSGQFFSYDGSIIPW</sequence>
<evidence type="ECO:0000313" key="3">
    <source>
        <dbReference type="Proteomes" id="UP001209854"/>
    </source>
</evidence>
<dbReference type="Pfam" id="PF00106">
    <property type="entry name" value="adh_short"/>
    <property type="match status" value="1"/>
</dbReference>
<organism evidence="2 3">
    <name type="scientific">Endozoicomonas gorgoniicola</name>
    <dbReference type="NCBI Taxonomy" id="1234144"/>
    <lineage>
        <taxon>Bacteria</taxon>
        <taxon>Pseudomonadati</taxon>
        <taxon>Pseudomonadota</taxon>
        <taxon>Gammaproteobacteria</taxon>
        <taxon>Oceanospirillales</taxon>
        <taxon>Endozoicomonadaceae</taxon>
        <taxon>Endozoicomonas</taxon>
    </lineage>
</organism>
<reference evidence="2 3" key="1">
    <citation type="submission" date="2022-10" db="EMBL/GenBank/DDBJ databases">
        <title>High-quality genome sequences of two octocoral-associated bacteria, Endozoicomonas euniceicola EF212 and Endozoicomonas gorgoniicola PS125.</title>
        <authorList>
            <person name="Chiou Y.-J."/>
            <person name="Chen Y.-H."/>
        </authorList>
    </citation>
    <scope>NUCLEOTIDE SEQUENCE [LARGE SCALE GENOMIC DNA]</scope>
    <source>
        <strain evidence="2 3">PS125</strain>
    </source>
</reference>
<dbReference type="InterPro" id="IPR052184">
    <property type="entry name" value="SDR_enzymes"/>
</dbReference>